<dbReference type="Proteomes" id="UP000317291">
    <property type="component" value="Unassembled WGS sequence"/>
</dbReference>
<evidence type="ECO:0000259" key="9">
    <source>
        <dbReference type="Pfam" id="PF14833"/>
    </source>
</evidence>
<dbReference type="InterPro" id="IPR015815">
    <property type="entry name" value="HIBADH-related"/>
</dbReference>
<dbReference type="InterPro" id="IPR036291">
    <property type="entry name" value="NAD(P)-bd_dom_sf"/>
</dbReference>
<dbReference type="Pfam" id="PF03446">
    <property type="entry name" value="NAD_binding_2"/>
    <property type="match status" value="1"/>
</dbReference>
<dbReference type="SUPFAM" id="SSF51735">
    <property type="entry name" value="NAD(P)-binding Rossmann-fold domains"/>
    <property type="match status" value="1"/>
</dbReference>
<sequence>MATINPTEGNVVAGDQRPEETIGFIGMGHMGLPMAANLVRAGRHVLGFDLVPAARVRAAEAGIRVVDAVTDAADASTVITMLPSGAHVHDAYASGLLDAARPGTMFLDCSTISVADAARAHDLAVAAGHRSVDAPVSGGVGGAEAGTLSFMVGGDPADHAAVSPLLSEMGAKIFHCGPPGSGQAAKICNNMILGVSMLAVSEAFVLAEKLGLAHQAMFDVVASSSGACWSLTSYCPVPGPVPTSPANHDYRPGFATALMAKDLSLAAEAVRANDVDGPVGLLAEEIYRRYRDEFGGGDDFSAIVTDIRARSAGDS</sequence>
<dbReference type="NCBIfam" id="TIGR01692">
    <property type="entry name" value="HIBADH"/>
    <property type="match status" value="1"/>
</dbReference>
<organism evidence="10 11">
    <name type="scientific">Tsukamurella asaccharolytica</name>
    <dbReference type="NCBI Taxonomy" id="2592067"/>
    <lineage>
        <taxon>Bacteria</taxon>
        <taxon>Bacillati</taxon>
        <taxon>Actinomycetota</taxon>
        <taxon>Actinomycetes</taxon>
        <taxon>Mycobacteriales</taxon>
        <taxon>Tsukamurellaceae</taxon>
        <taxon>Tsukamurella</taxon>
    </lineage>
</organism>
<proteinExistence type="inferred from homology"/>
<dbReference type="SUPFAM" id="SSF48179">
    <property type="entry name" value="6-phosphogluconate dehydrogenase C-terminal domain-like"/>
    <property type="match status" value="1"/>
</dbReference>
<evidence type="ECO:0000256" key="5">
    <source>
        <dbReference type="ARBA" id="ARBA00023027"/>
    </source>
</evidence>
<feature type="domain" description="3-hydroxyisobutyrate dehydrogenase-like NAD-binding" evidence="9">
    <location>
        <begin position="180"/>
        <end position="304"/>
    </location>
</feature>
<dbReference type="Gene3D" id="1.10.1040.10">
    <property type="entry name" value="N-(1-d-carboxylethyl)-l-norvaline Dehydrogenase, domain 2"/>
    <property type="match status" value="1"/>
</dbReference>
<dbReference type="InterPro" id="IPR006115">
    <property type="entry name" value="6PGDH_NADP-bd"/>
</dbReference>
<dbReference type="Pfam" id="PF14833">
    <property type="entry name" value="NAD_binding_11"/>
    <property type="match status" value="1"/>
</dbReference>
<dbReference type="AlphaFoldDB" id="A0A5C5RFL9"/>
<dbReference type="OrthoDB" id="3185659at2"/>
<evidence type="ECO:0000256" key="4">
    <source>
        <dbReference type="ARBA" id="ARBA00023002"/>
    </source>
</evidence>
<keyword evidence="3" id="KW-0101">Branched-chain amino acid catabolism</keyword>
<dbReference type="GO" id="GO:0051287">
    <property type="term" value="F:NAD binding"/>
    <property type="evidence" value="ECO:0007669"/>
    <property type="project" value="InterPro"/>
</dbReference>
<evidence type="ECO:0000256" key="6">
    <source>
        <dbReference type="ARBA" id="ARBA00074114"/>
    </source>
</evidence>
<keyword evidence="4 10" id="KW-0560">Oxidoreductase</keyword>
<comment type="caution">
    <text evidence="10">The sequence shown here is derived from an EMBL/GenBank/DDBJ whole genome shotgun (WGS) entry which is preliminary data.</text>
</comment>
<evidence type="ECO:0000256" key="1">
    <source>
        <dbReference type="ARBA" id="ARBA00005023"/>
    </source>
</evidence>
<dbReference type="PIRSF" id="PIRSF000103">
    <property type="entry name" value="HIBADH"/>
    <property type="match status" value="1"/>
</dbReference>
<protein>
    <recommendedName>
        <fullName evidence="6">Probable 3-hydroxyisobutyrate dehydrogenase</fullName>
    </recommendedName>
</protein>
<accession>A0A5C5RFL9</accession>
<dbReference type="GO" id="GO:0008442">
    <property type="term" value="F:3-hydroxyisobutyrate dehydrogenase activity"/>
    <property type="evidence" value="ECO:0007669"/>
    <property type="project" value="InterPro"/>
</dbReference>
<dbReference type="GO" id="GO:0050661">
    <property type="term" value="F:NADP binding"/>
    <property type="evidence" value="ECO:0007669"/>
    <property type="project" value="InterPro"/>
</dbReference>
<evidence type="ECO:0000256" key="3">
    <source>
        <dbReference type="ARBA" id="ARBA00022456"/>
    </source>
</evidence>
<keyword evidence="5" id="KW-0520">NAD</keyword>
<feature type="active site" evidence="7">
    <location>
        <position position="186"/>
    </location>
</feature>
<dbReference type="EMBL" id="VIGW01000001">
    <property type="protein sequence ID" value="TWS21364.1"/>
    <property type="molecule type" value="Genomic_DNA"/>
</dbReference>
<dbReference type="InterPro" id="IPR008927">
    <property type="entry name" value="6-PGluconate_DH-like_C_sf"/>
</dbReference>
<evidence type="ECO:0000256" key="7">
    <source>
        <dbReference type="PIRSR" id="PIRSR000103-1"/>
    </source>
</evidence>
<dbReference type="RefSeq" id="WP_146559008.1">
    <property type="nucleotide sequence ID" value="NZ_VIGW01000001.1"/>
</dbReference>
<dbReference type="InterPro" id="IPR013328">
    <property type="entry name" value="6PGD_dom2"/>
</dbReference>
<evidence type="ECO:0000259" key="8">
    <source>
        <dbReference type="Pfam" id="PF03446"/>
    </source>
</evidence>
<comment type="pathway">
    <text evidence="1">Amino-acid degradation.</text>
</comment>
<dbReference type="InterPro" id="IPR029154">
    <property type="entry name" value="HIBADH-like_NADP-bd"/>
</dbReference>
<evidence type="ECO:0000313" key="11">
    <source>
        <dbReference type="Proteomes" id="UP000317291"/>
    </source>
</evidence>
<dbReference type="PANTHER" id="PTHR22981">
    <property type="entry name" value="3-HYDROXYISOBUTYRATE DEHYDROGENASE-RELATED"/>
    <property type="match status" value="1"/>
</dbReference>
<comment type="similarity">
    <text evidence="2">Belongs to the HIBADH-related family.</text>
</comment>
<evidence type="ECO:0000256" key="2">
    <source>
        <dbReference type="ARBA" id="ARBA00009080"/>
    </source>
</evidence>
<name>A0A5C5RFL9_9ACTN</name>
<dbReference type="FunFam" id="1.10.1040.10:FF:000006">
    <property type="entry name" value="3-hydroxyisobutyrate dehydrogenase"/>
    <property type="match status" value="1"/>
</dbReference>
<evidence type="ECO:0000313" key="10">
    <source>
        <dbReference type="EMBL" id="TWS21364.1"/>
    </source>
</evidence>
<dbReference type="GO" id="GO:0009083">
    <property type="term" value="P:branched-chain amino acid catabolic process"/>
    <property type="evidence" value="ECO:0007669"/>
    <property type="project" value="UniProtKB-KW"/>
</dbReference>
<reference evidence="10 11" key="1">
    <citation type="submission" date="2019-06" db="EMBL/GenBank/DDBJ databases">
        <title>Tsukamurella conjunctivitidis sp. nov., Tsukamurella assacharolytica sp. nov. and Tsukamurella sputae sp. nov. isolated from patients with conjunctivitis, bacteraemia (lymphoma) and respiratory infection (sputum) in Hong Kong.</title>
        <authorList>
            <person name="Teng J.L.L."/>
            <person name="Lee H.H."/>
            <person name="Fong J.Y.H."/>
            <person name="Fok K.M.N."/>
            <person name="Lau S.K.P."/>
            <person name="Woo P.C.Y."/>
        </authorList>
    </citation>
    <scope>NUCLEOTIDE SEQUENCE [LARGE SCALE GENOMIC DNA]</scope>
    <source>
        <strain evidence="10 11">HKU71</strain>
    </source>
</reference>
<keyword evidence="11" id="KW-1185">Reference proteome</keyword>
<gene>
    <name evidence="10" type="primary">mmsB</name>
    <name evidence="10" type="ORF">FK529_01815</name>
</gene>
<dbReference type="Gene3D" id="3.40.50.720">
    <property type="entry name" value="NAD(P)-binding Rossmann-like Domain"/>
    <property type="match status" value="1"/>
</dbReference>
<dbReference type="InterPro" id="IPR011548">
    <property type="entry name" value="HIBADH"/>
</dbReference>
<dbReference type="PANTHER" id="PTHR22981:SF7">
    <property type="entry name" value="3-HYDROXYISOBUTYRATE DEHYDROGENASE, MITOCHONDRIAL"/>
    <property type="match status" value="1"/>
</dbReference>
<feature type="domain" description="6-phosphogluconate dehydrogenase NADP-binding" evidence="8">
    <location>
        <begin position="21"/>
        <end position="177"/>
    </location>
</feature>